<dbReference type="SUPFAM" id="SSF47729">
    <property type="entry name" value="IHF-like DNA-binding proteins"/>
    <property type="match status" value="1"/>
</dbReference>
<dbReference type="GO" id="GO:0030527">
    <property type="term" value="F:structural constituent of chromatin"/>
    <property type="evidence" value="ECO:0007669"/>
    <property type="project" value="InterPro"/>
</dbReference>
<feature type="region of interest" description="Disordered" evidence="3">
    <location>
        <begin position="1"/>
        <end position="31"/>
    </location>
</feature>
<evidence type="ECO:0000313" key="5">
    <source>
        <dbReference type="Proteomes" id="UP000193623"/>
    </source>
</evidence>
<dbReference type="EMBL" id="FWFT01000001">
    <property type="protein sequence ID" value="SLN11667.1"/>
    <property type="molecule type" value="Genomic_DNA"/>
</dbReference>
<comment type="similarity">
    <text evidence="1">Belongs to the bacterial histone-like protein family.</text>
</comment>
<feature type="region of interest" description="Disordered" evidence="3">
    <location>
        <begin position="129"/>
        <end position="154"/>
    </location>
</feature>
<sequence>MAARSTKTTKTTKTAAKPKTATVKKTAAKPAKATAAKVSQTAQVHAPKATVVETVKPKVAKAPVKKPELIDRIVTETGLKKKDVKPVVEAMLAVMGRALSDGEDMNLQPLGKVMIKNTKELSNATVMNIKIRQPNSQDGGQDGTGKQPLAEAAE</sequence>
<dbReference type="OrthoDB" id="7873378at2"/>
<dbReference type="Pfam" id="PF00216">
    <property type="entry name" value="Bac_DNA_binding"/>
    <property type="match status" value="1"/>
</dbReference>
<keyword evidence="2 4" id="KW-0238">DNA-binding</keyword>
<dbReference type="RefSeq" id="WP_085862605.1">
    <property type="nucleotide sequence ID" value="NZ_FWFT01000001.1"/>
</dbReference>
<protein>
    <submittedName>
        <fullName evidence="4">DNA-binding protein HU</fullName>
    </submittedName>
</protein>
<evidence type="ECO:0000256" key="3">
    <source>
        <dbReference type="SAM" id="MobiDB-lite"/>
    </source>
</evidence>
<evidence type="ECO:0000313" key="4">
    <source>
        <dbReference type="EMBL" id="SLN11667.1"/>
    </source>
</evidence>
<dbReference type="Proteomes" id="UP000193623">
    <property type="component" value="Unassembled WGS sequence"/>
</dbReference>
<dbReference type="InterPro" id="IPR000119">
    <property type="entry name" value="Hist_DNA-bd"/>
</dbReference>
<keyword evidence="5" id="KW-1185">Reference proteome</keyword>
<proteinExistence type="inferred from homology"/>
<dbReference type="GO" id="GO:0003677">
    <property type="term" value="F:DNA binding"/>
    <property type="evidence" value="ECO:0007669"/>
    <property type="project" value="UniProtKB-KW"/>
</dbReference>
<gene>
    <name evidence="4" type="ORF">PSJ8397_00098</name>
</gene>
<reference evidence="4 5" key="1">
    <citation type="submission" date="2017-03" db="EMBL/GenBank/DDBJ databases">
        <authorList>
            <person name="Afonso C.L."/>
            <person name="Miller P.J."/>
            <person name="Scott M.A."/>
            <person name="Spackman E."/>
            <person name="Goraichik I."/>
            <person name="Dimitrov K.M."/>
            <person name="Suarez D.L."/>
            <person name="Swayne D.E."/>
        </authorList>
    </citation>
    <scope>NUCLEOTIDE SEQUENCE [LARGE SCALE GENOMIC DNA]</scope>
    <source>
        <strain evidence="4 5">CECT 8397</strain>
    </source>
</reference>
<evidence type="ECO:0000256" key="1">
    <source>
        <dbReference type="ARBA" id="ARBA00010529"/>
    </source>
</evidence>
<dbReference type="AlphaFoldDB" id="A0A1Y5R9P7"/>
<dbReference type="InterPro" id="IPR010992">
    <property type="entry name" value="IHF-like_DNA-bd_dom_sf"/>
</dbReference>
<name>A0A1Y5R9P7_9RHOB</name>
<dbReference type="Gene3D" id="4.10.520.10">
    <property type="entry name" value="IHF-like DNA-binding proteins"/>
    <property type="match status" value="1"/>
</dbReference>
<evidence type="ECO:0000256" key="2">
    <source>
        <dbReference type="ARBA" id="ARBA00023125"/>
    </source>
</evidence>
<accession>A0A1Y5R9P7</accession>
<organism evidence="4 5">
    <name type="scientific">Pseudooctadecabacter jejudonensis</name>
    <dbReference type="NCBI Taxonomy" id="1391910"/>
    <lineage>
        <taxon>Bacteria</taxon>
        <taxon>Pseudomonadati</taxon>
        <taxon>Pseudomonadota</taxon>
        <taxon>Alphaproteobacteria</taxon>
        <taxon>Rhodobacterales</taxon>
        <taxon>Paracoccaceae</taxon>
        <taxon>Pseudooctadecabacter</taxon>
    </lineage>
</organism>